<proteinExistence type="predicted"/>
<comment type="caution">
    <text evidence="2">The sequence shown here is derived from an EMBL/GenBank/DDBJ whole genome shotgun (WGS) entry which is preliminary data.</text>
</comment>
<gene>
    <name evidence="1" type="ORF">BBG20_12730</name>
    <name evidence="2" type="ORF">C9382_12365</name>
</gene>
<dbReference type="AlphaFoldDB" id="A0A2T4G145"/>
<sequence>MQIQREGCVSFGEARLAVWEEGIPREWDAKVIWERKFKREVFKRIIQTLNRIGWTVGEQTHIFTDNNSRHCVKGDLQADLKISGRSIELEFFQSVNTPDRGDHGGRYQSDKEKHMPYLARLEMQRTRMRIRDYLCNVFTGYTFKTSDRKCGIGGLTNIEWINADYVSKRRFGPPDIPAADYNSRSGEKKIIEHGAKVWTTDRKGRWYQGTAFVNINNMWWVAYGKYGYTNKACFELFVDRPANIRTKKNERARRQRLEDMIARAVAGMNYQRAEILRKVLFPEPEPLFMILNVKDGVYFRPNYSGYTSDTIRAGKYTRAELKPYLGDADEKDDLKAVPISQAA</sequence>
<organism evidence="2 4">
    <name type="scientific">Pseudomonas aylmerensis</name>
    <dbReference type="NCBI Taxonomy" id="1869229"/>
    <lineage>
        <taxon>Bacteria</taxon>
        <taxon>Pseudomonadati</taxon>
        <taxon>Pseudomonadota</taxon>
        <taxon>Gammaproteobacteria</taxon>
        <taxon>Pseudomonadales</taxon>
        <taxon>Pseudomonadaceae</taxon>
        <taxon>Pseudomonas</taxon>
    </lineage>
</organism>
<dbReference type="OrthoDB" id="2900194at2"/>
<dbReference type="RefSeq" id="WP_065903862.1">
    <property type="nucleotide sequence ID" value="NZ_MAUE01000015.1"/>
</dbReference>
<evidence type="ECO:0000313" key="3">
    <source>
        <dbReference type="Proteomes" id="UP000095081"/>
    </source>
</evidence>
<reference evidence="2 4" key="2">
    <citation type="submission" date="2018-03" db="EMBL/GenBank/DDBJ databases">
        <title>Diversity of bacteria associated with corn roots inoculated with woodland soils in Canada, and Description of Pseudomonas aylmerense sp. nov.</title>
        <authorList>
            <person name="Tambong J.T."/>
            <person name="Xu R."/>
            <person name="Tchagang C."/>
        </authorList>
    </citation>
    <scope>NUCLEOTIDE SEQUENCE [LARGE SCALE GENOMIC DNA]</scope>
    <source>
        <strain evidence="2 4">S1E44</strain>
    </source>
</reference>
<dbReference type="Proteomes" id="UP000095081">
    <property type="component" value="Unassembled WGS sequence"/>
</dbReference>
<reference evidence="1 3" key="1">
    <citation type="submission" date="2016-06" db="EMBL/GenBank/DDBJ databases">
        <title>Draft genome sequence of Pseudomonas sp. S1E40, a novel strain antagonistic activity to fungal plant pathogen.</title>
        <authorList>
            <person name="Tambong J.T."/>
            <person name="Tchagang C."/>
            <person name="Xu R."/>
        </authorList>
    </citation>
    <scope>NUCLEOTIDE SEQUENCE [LARGE SCALE GENOMIC DNA]</scope>
    <source>
        <strain evidence="1 3">S1E40</strain>
    </source>
</reference>
<keyword evidence="3" id="KW-1185">Reference proteome</keyword>
<evidence type="ECO:0000313" key="1">
    <source>
        <dbReference type="EMBL" id="OCW28167.1"/>
    </source>
</evidence>
<protein>
    <submittedName>
        <fullName evidence="2">Uncharacterized protein</fullName>
    </submittedName>
</protein>
<dbReference type="Proteomes" id="UP000240571">
    <property type="component" value="Unassembled WGS sequence"/>
</dbReference>
<evidence type="ECO:0000313" key="2">
    <source>
        <dbReference type="EMBL" id="PTC29332.1"/>
    </source>
</evidence>
<dbReference type="EMBL" id="MAUE01000015">
    <property type="protein sequence ID" value="OCW28167.1"/>
    <property type="molecule type" value="Genomic_DNA"/>
</dbReference>
<evidence type="ECO:0000313" key="4">
    <source>
        <dbReference type="Proteomes" id="UP000240571"/>
    </source>
</evidence>
<name>A0A2T4G145_9PSED</name>
<dbReference type="EMBL" id="PYWW01000027">
    <property type="protein sequence ID" value="PTC29332.1"/>
    <property type="molecule type" value="Genomic_DNA"/>
</dbReference>
<accession>A0A2T4G145</accession>